<protein>
    <submittedName>
        <fullName evidence="2">Uncharacterized protein</fullName>
    </submittedName>
</protein>
<accession>A0A8T8XGX1</accession>
<keyword evidence="3" id="KW-1185">Reference proteome</keyword>
<reference evidence="2 3" key="1">
    <citation type="submission" date="2018-02" db="EMBL/GenBank/DDBJ databases">
        <title>The genomes of Aspergillus section Nigri reveals drivers in fungal speciation.</title>
        <authorList>
            <consortium name="DOE Joint Genome Institute"/>
            <person name="Vesth T.C."/>
            <person name="Nybo J."/>
            <person name="Theobald S."/>
            <person name="Brandl J."/>
            <person name="Frisvad J.C."/>
            <person name="Nielsen K.F."/>
            <person name="Lyhne E.K."/>
            <person name="Kogle M.E."/>
            <person name="Kuo A."/>
            <person name="Riley R."/>
            <person name="Clum A."/>
            <person name="Nolan M."/>
            <person name="Lipzen A."/>
            <person name="Salamov A."/>
            <person name="Henrissat B."/>
            <person name="Wiebenga A."/>
            <person name="De vries R.P."/>
            <person name="Grigoriev I.V."/>
            <person name="Mortensen U.H."/>
            <person name="Andersen M.R."/>
            <person name="Baker S.E."/>
        </authorList>
    </citation>
    <scope>NUCLEOTIDE SEQUENCE [LARGE SCALE GENOMIC DNA]</scope>
    <source>
        <strain evidence="2 3">CBS 114.51</strain>
    </source>
</reference>
<evidence type="ECO:0000313" key="2">
    <source>
        <dbReference type="EMBL" id="RAH86619.1"/>
    </source>
</evidence>
<dbReference type="GeneID" id="37174171"/>
<dbReference type="EMBL" id="KZ824772">
    <property type="protein sequence ID" value="RAH86619.1"/>
    <property type="molecule type" value="Genomic_DNA"/>
</dbReference>
<proteinExistence type="predicted"/>
<sequence>MQIDTVLGPGPYIPNPLLTTLESAGDDQTEKVYTIRFGGIEASADRFKDGSIDAIELAIQTAREAVQFAMEAVIIVGTVSRDARSSKEKITEIATGTISDPAEIVQGYARRSVAAVSPELAISIAGKAAKIQGEVNDDMASGVACQDNQQSPTRDDDSQASSRGDVRGGQGIKKLVLGLARRALRASDVFKFQSREQPCTRMILSTTTTSLVRGLLKKS</sequence>
<evidence type="ECO:0000256" key="1">
    <source>
        <dbReference type="SAM" id="MobiDB-lite"/>
    </source>
</evidence>
<evidence type="ECO:0000313" key="3">
    <source>
        <dbReference type="Proteomes" id="UP000249497"/>
    </source>
</evidence>
<dbReference type="AlphaFoldDB" id="A0A8T8XGX1"/>
<dbReference type="RefSeq" id="XP_025532513.1">
    <property type="nucleotide sequence ID" value="XM_025670479.1"/>
</dbReference>
<name>A0A8T8XGX1_ASPJA</name>
<feature type="region of interest" description="Disordered" evidence="1">
    <location>
        <begin position="144"/>
        <end position="167"/>
    </location>
</feature>
<gene>
    <name evidence="2" type="ORF">BO86DRAFT_375370</name>
</gene>
<organism evidence="2 3">
    <name type="scientific">Aspergillus japonicus CBS 114.51</name>
    <dbReference type="NCBI Taxonomy" id="1448312"/>
    <lineage>
        <taxon>Eukaryota</taxon>
        <taxon>Fungi</taxon>
        <taxon>Dikarya</taxon>
        <taxon>Ascomycota</taxon>
        <taxon>Pezizomycotina</taxon>
        <taxon>Eurotiomycetes</taxon>
        <taxon>Eurotiomycetidae</taxon>
        <taxon>Eurotiales</taxon>
        <taxon>Aspergillaceae</taxon>
        <taxon>Aspergillus</taxon>
        <taxon>Aspergillus subgen. Circumdati</taxon>
    </lineage>
</organism>
<dbReference type="Proteomes" id="UP000249497">
    <property type="component" value="Unassembled WGS sequence"/>
</dbReference>